<dbReference type="EMBL" id="JAMXLY010000033">
    <property type="protein sequence ID" value="MCO6025931.1"/>
    <property type="molecule type" value="Genomic_DNA"/>
</dbReference>
<feature type="transmembrane region" description="Helical" evidence="1">
    <location>
        <begin position="113"/>
        <end position="141"/>
    </location>
</feature>
<keyword evidence="3" id="KW-1185">Reference proteome</keyword>
<keyword evidence="1" id="KW-0472">Membrane</keyword>
<dbReference type="RefSeq" id="WP_252761289.1">
    <property type="nucleotide sequence ID" value="NZ_JAMXLY010000033.1"/>
</dbReference>
<evidence type="ECO:0000256" key="1">
    <source>
        <dbReference type="SAM" id="Phobius"/>
    </source>
</evidence>
<feature type="transmembrane region" description="Helical" evidence="1">
    <location>
        <begin position="83"/>
        <end position="101"/>
    </location>
</feature>
<feature type="transmembrane region" description="Helical" evidence="1">
    <location>
        <begin position="153"/>
        <end position="178"/>
    </location>
</feature>
<protein>
    <submittedName>
        <fullName evidence="2">EpsG family protein</fullName>
    </submittedName>
</protein>
<evidence type="ECO:0000313" key="3">
    <source>
        <dbReference type="Proteomes" id="UP001204015"/>
    </source>
</evidence>
<feature type="transmembrane region" description="Helical" evidence="1">
    <location>
        <begin position="12"/>
        <end position="30"/>
    </location>
</feature>
<accession>A0ABT1BXZ5</accession>
<proteinExistence type="predicted"/>
<gene>
    <name evidence="2" type="ORF">NG821_08795</name>
</gene>
<keyword evidence="1" id="KW-1133">Transmembrane helix</keyword>
<feature type="transmembrane region" description="Helical" evidence="1">
    <location>
        <begin position="235"/>
        <end position="256"/>
    </location>
</feature>
<feature type="transmembrane region" description="Helical" evidence="1">
    <location>
        <begin position="332"/>
        <end position="355"/>
    </location>
</feature>
<evidence type="ECO:0000313" key="2">
    <source>
        <dbReference type="EMBL" id="MCO6025931.1"/>
    </source>
</evidence>
<sequence length="366" mass="43370">MRGNIAFLKNPYIDIWIIIWSIIAGFRYIGPGIGGTDALNYEIFFENCFTAKSFGGSVAQYYDNIGFRYYNQLISLIFNNTRFYIIITYLIMAVLVAYIVNSLKIPKISAIPFFLLAFWYIRGFSSLRSNFAILIFLVSLLSFYKKKYIRGSIIAILSVLFHPMVAVYILCIPVYFLIKDSIRIEFKREVIAFIIITLLSSTIFTFVSNNISIFGDYSEHYEGYLTMSENDHTGFWSNYWKIAFEQLILYLFMFLNRKTLKNYRISLSLPLRHKFDFIWYLCNFDIIMIPICYLLNIWRGYEIFYIPRLAMWGIIVGLNYEKINRRAFRKIYVIVVFGIFLGWFIQRITASSFWYETSLMPYIFDL</sequence>
<feature type="transmembrane region" description="Helical" evidence="1">
    <location>
        <begin position="277"/>
        <end position="297"/>
    </location>
</feature>
<keyword evidence="1" id="KW-0812">Transmembrane</keyword>
<organism evidence="2 3">
    <name type="scientific">Segatella cerevisiae</name>
    <dbReference type="NCBI Taxonomy" id="2053716"/>
    <lineage>
        <taxon>Bacteria</taxon>
        <taxon>Pseudomonadati</taxon>
        <taxon>Bacteroidota</taxon>
        <taxon>Bacteroidia</taxon>
        <taxon>Bacteroidales</taxon>
        <taxon>Prevotellaceae</taxon>
        <taxon>Segatella</taxon>
    </lineage>
</organism>
<reference evidence="2 3" key="1">
    <citation type="submission" date="2022-06" db="EMBL/GenBank/DDBJ databases">
        <title>A taxonomic note on the genus Prevotella: Description of four novel genera and emended description of the genera Hallella and Xylanibacter.</title>
        <authorList>
            <person name="Hitch T.C.A."/>
        </authorList>
    </citation>
    <scope>NUCLEOTIDE SEQUENCE [LARGE SCALE GENOMIC DNA]</scope>
    <source>
        <strain evidence="2 3">DSM 100619</strain>
    </source>
</reference>
<dbReference type="Pfam" id="PF14897">
    <property type="entry name" value="EpsG"/>
    <property type="match status" value="1"/>
</dbReference>
<feature type="transmembrane region" description="Helical" evidence="1">
    <location>
        <begin position="190"/>
        <end position="215"/>
    </location>
</feature>
<feature type="transmembrane region" description="Helical" evidence="1">
    <location>
        <begin position="303"/>
        <end position="320"/>
    </location>
</feature>
<dbReference type="Proteomes" id="UP001204015">
    <property type="component" value="Unassembled WGS sequence"/>
</dbReference>
<name>A0ABT1BXZ5_9BACT</name>
<comment type="caution">
    <text evidence="2">The sequence shown here is derived from an EMBL/GenBank/DDBJ whole genome shotgun (WGS) entry which is preliminary data.</text>
</comment>
<dbReference type="InterPro" id="IPR049458">
    <property type="entry name" value="EpsG-like"/>
</dbReference>